<evidence type="ECO:0000313" key="11">
    <source>
        <dbReference type="EMBL" id="GGD36933.1"/>
    </source>
</evidence>
<dbReference type="Gene3D" id="3.20.20.80">
    <property type="entry name" value="Glycosidases"/>
    <property type="match status" value="1"/>
</dbReference>
<comment type="caution">
    <text evidence="11">The sequence shown here is derived from an EMBL/GenBank/DDBJ whole genome shotgun (WGS) entry which is preliminary data.</text>
</comment>
<dbReference type="PANTHER" id="PTHR32438:SF5">
    <property type="entry name" value="4-ALPHA-GLUCANOTRANSFERASE DPE1, CHLOROPLASTIC_AMYLOPLASTIC"/>
    <property type="match status" value="1"/>
</dbReference>
<protein>
    <recommendedName>
        <fullName evidence="4 10">4-alpha-glucanotransferase</fullName>
        <ecNumber evidence="3 10">2.4.1.25</ecNumber>
    </recommendedName>
    <alternativeName>
        <fullName evidence="8 10">Amylomaltase</fullName>
    </alternativeName>
    <alternativeName>
        <fullName evidence="9 10">Disproportionating enzyme</fullName>
    </alternativeName>
</protein>
<keyword evidence="5 10" id="KW-0328">Glycosyltransferase</keyword>
<dbReference type="RefSeq" id="WP_188854677.1">
    <property type="nucleotide sequence ID" value="NZ_BMJJ01000013.1"/>
</dbReference>
<reference evidence="11" key="1">
    <citation type="journal article" date="2014" name="Int. J. Syst. Evol. Microbiol.">
        <title>Complete genome sequence of Corynebacterium casei LMG S-19264T (=DSM 44701T), isolated from a smear-ripened cheese.</title>
        <authorList>
            <consortium name="US DOE Joint Genome Institute (JGI-PGF)"/>
            <person name="Walter F."/>
            <person name="Albersmeier A."/>
            <person name="Kalinowski J."/>
            <person name="Ruckert C."/>
        </authorList>
    </citation>
    <scope>NUCLEOTIDE SEQUENCE</scope>
    <source>
        <strain evidence="11">CGMCC 1.15493</strain>
    </source>
</reference>
<dbReference type="Proteomes" id="UP000613160">
    <property type="component" value="Unassembled WGS sequence"/>
</dbReference>
<dbReference type="PANTHER" id="PTHR32438">
    <property type="entry name" value="4-ALPHA-GLUCANOTRANSFERASE DPE1, CHLOROPLASTIC/AMYLOPLASTIC"/>
    <property type="match status" value="1"/>
</dbReference>
<keyword evidence="6 10" id="KW-0808">Transferase</keyword>
<evidence type="ECO:0000256" key="10">
    <source>
        <dbReference type="RuleBase" id="RU361207"/>
    </source>
</evidence>
<dbReference type="SUPFAM" id="SSF51445">
    <property type="entry name" value="(Trans)glycosidases"/>
    <property type="match status" value="1"/>
</dbReference>
<comment type="similarity">
    <text evidence="2 10">Belongs to the disproportionating enzyme family.</text>
</comment>
<gene>
    <name evidence="11" type="ORF">GCM10011335_44780</name>
</gene>
<dbReference type="GO" id="GO:0005975">
    <property type="term" value="P:carbohydrate metabolic process"/>
    <property type="evidence" value="ECO:0007669"/>
    <property type="project" value="InterPro"/>
</dbReference>
<evidence type="ECO:0000256" key="8">
    <source>
        <dbReference type="ARBA" id="ARBA00031423"/>
    </source>
</evidence>
<organism evidence="11 12">
    <name type="scientific">Aureimonas glaciei</name>
    <dbReference type="NCBI Taxonomy" id="1776957"/>
    <lineage>
        <taxon>Bacteria</taxon>
        <taxon>Pseudomonadati</taxon>
        <taxon>Pseudomonadota</taxon>
        <taxon>Alphaproteobacteria</taxon>
        <taxon>Hyphomicrobiales</taxon>
        <taxon>Aurantimonadaceae</taxon>
        <taxon>Aureimonas</taxon>
    </lineage>
</organism>
<keyword evidence="7 10" id="KW-0119">Carbohydrate metabolism</keyword>
<accession>A0A916YAF5</accession>
<evidence type="ECO:0000256" key="9">
    <source>
        <dbReference type="ARBA" id="ARBA00031501"/>
    </source>
</evidence>
<comment type="catalytic activity">
    <reaction evidence="1 10">
        <text>Transfers a segment of a (1-&gt;4)-alpha-D-glucan to a new position in an acceptor, which may be glucose or a (1-&gt;4)-alpha-D-glucan.</text>
        <dbReference type="EC" id="2.4.1.25"/>
    </reaction>
</comment>
<dbReference type="Pfam" id="PF02446">
    <property type="entry name" value="Glyco_hydro_77"/>
    <property type="match status" value="1"/>
</dbReference>
<evidence type="ECO:0000256" key="2">
    <source>
        <dbReference type="ARBA" id="ARBA00005684"/>
    </source>
</evidence>
<sequence length="618" mass="68117">MHEGLDTLAESHGIQLGYISEMGERQTISDEAKISLLKALGVDPETGAPGSYDEAADQPQLKCALPEEIRNGRVWGVACQLYGLRSRRNLGMGDFEDLANFAQIAGEAGAAFVGVNPLHALFMADTGRFSPYSPSTRRFLNPLYIAIDRLPGGAAATERLFAESPEAFDGLQGDLVDYPAVGRLKNCLLRDIFAARREEIGADPAFETYCAGGGETLRDFALFEAISARMVAAGRHAGWHSWPSEYQTRQDPAVKAFEAEAPDDVLFHLWLQYEAEEQLAEAQKRARAAGMRIGLYLDLAVGVAPDGAETWADPALTVGAARVGSPPDMFNSAGQDWGLAPLSPLALAERDFRPLGDAFDALTRHAGAVRIDHAMGLARLWWIAEGEKSAGGGYVRYPLGRMIDTIAEASQRNDCLVIGEDLGTVPPGFRTTMTQAQVLSYRVLYFERRDVEFLPTASYPELSLACVSTHDLPTLKGWWLSSDIELRLETGTQSEERTKEMREERRRDRRMLIVALEEAGILPERYHRVASGEEGLPLELTQDLVDAVHRFIARAPSLLVTVQVEDMIGATLQPNLPGTTDQYPNWRIRLEVELEDMAEHAGFQSMAETMRNERPELP</sequence>
<evidence type="ECO:0000256" key="5">
    <source>
        <dbReference type="ARBA" id="ARBA00022676"/>
    </source>
</evidence>
<evidence type="ECO:0000256" key="6">
    <source>
        <dbReference type="ARBA" id="ARBA00022679"/>
    </source>
</evidence>
<reference evidence="11" key="2">
    <citation type="submission" date="2020-09" db="EMBL/GenBank/DDBJ databases">
        <authorList>
            <person name="Sun Q."/>
            <person name="Zhou Y."/>
        </authorList>
    </citation>
    <scope>NUCLEOTIDE SEQUENCE</scope>
    <source>
        <strain evidence="11">CGMCC 1.15493</strain>
    </source>
</reference>
<name>A0A916YAF5_9HYPH</name>
<evidence type="ECO:0000256" key="1">
    <source>
        <dbReference type="ARBA" id="ARBA00000439"/>
    </source>
</evidence>
<dbReference type="GO" id="GO:0004134">
    <property type="term" value="F:4-alpha-glucanotransferase activity"/>
    <property type="evidence" value="ECO:0007669"/>
    <property type="project" value="UniProtKB-EC"/>
</dbReference>
<dbReference type="InterPro" id="IPR017853">
    <property type="entry name" value="GH"/>
</dbReference>
<proteinExistence type="inferred from homology"/>
<keyword evidence="12" id="KW-1185">Reference proteome</keyword>
<dbReference type="NCBIfam" id="TIGR00217">
    <property type="entry name" value="malQ"/>
    <property type="match status" value="1"/>
</dbReference>
<evidence type="ECO:0000256" key="7">
    <source>
        <dbReference type="ARBA" id="ARBA00023277"/>
    </source>
</evidence>
<dbReference type="InterPro" id="IPR003385">
    <property type="entry name" value="Glyco_hydro_77"/>
</dbReference>
<evidence type="ECO:0000256" key="3">
    <source>
        <dbReference type="ARBA" id="ARBA00012560"/>
    </source>
</evidence>
<dbReference type="EC" id="2.4.1.25" evidence="3 10"/>
<evidence type="ECO:0000256" key="4">
    <source>
        <dbReference type="ARBA" id="ARBA00020295"/>
    </source>
</evidence>
<dbReference type="EMBL" id="BMJJ01000013">
    <property type="protein sequence ID" value="GGD36933.1"/>
    <property type="molecule type" value="Genomic_DNA"/>
</dbReference>
<dbReference type="AlphaFoldDB" id="A0A916YAF5"/>
<evidence type="ECO:0000313" key="12">
    <source>
        <dbReference type="Proteomes" id="UP000613160"/>
    </source>
</evidence>